<reference evidence="16" key="1">
    <citation type="submission" date="2022-09" db="EMBL/GenBank/DDBJ databases">
        <title>Tahibacter sp. nov., isolated from a fresh water.</title>
        <authorList>
            <person name="Baek J.H."/>
            <person name="Lee J.K."/>
            <person name="Kim J.M."/>
            <person name="Jeon C.O."/>
        </authorList>
    </citation>
    <scope>NUCLEOTIDE SEQUENCE</scope>
    <source>
        <strain evidence="16">W38</strain>
    </source>
</reference>
<dbReference type="EMBL" id="CP104694">
    <property type="protein sequence ID" value="UXI70047.1"/>
    <property type="molecule type" value="Genomic_DNA"/>
</dbReference>
<evidence type="ECO:0000259" key="14">
    <source>
        <dbReference type="Pfam" id="PF00593"/>
    </source>
</evidence>
<accession>A0ABY6BQK4</accession>
<evidence type="ECO:0000256" key="5">
    <source>
        <dbReference type="ARBA" id="ARBA00022692"/>
    </source>
</evidence>
<dbReference type="Pfam" id="PF07715">
    <property type="entry name" value="Plug"/>
    <property type="match status" value="1"/>
</dbReference>
<dbReference type="InterPro" id="IPR037066">
    <property type="entry name" value="Plug_dom_sf"/>
</dbReference>
<organism evidence="16 17">
    <name type="scientific">Tahibacter amnicola</name>
    <dbReference type="NCBI Taxonomy" id="2976241"/>
    <lineage>
        <taxon>Bacteria</taxon>
        <taxon>Pseudomonadati</taxon>
        <taxon>Pseudomonadota</taxon>
        <taxon>Gammaproteobacteria</taxon>
        <taxon>Lysobacterales</taxon>
        <taxon>Rhodanobacteraceae</taxon>
        <taxon>Tahibacter</taxon>
    </lineage>
</organism>
<proteinExistence type="inferred from homology"/>
<dbReference type="InterPro" id="IPR036942">
    <property type="entry name" value="Beta-barrel_TonB_sf"/>
</dbReference>
<feature type="compositionally biased region" description="Polar residues" evidence="13">
    <location>
        <begin position="1"/>
        <end position="11"/>
    </location>
</feature>
<evidence type="ECO:0000256" key="8">
    <source>
        <dbReference type="ARBA" id="ARBA00023136"/>
    </source>
</evidence>
<dbReference type="Proteomes" id="UP001064632">
    <property type="component" value="Chromosome"/>
</dbReference>
<evidence type="ECO:0000256" key="7">
    <source>
        <dbReference type="ARBA" id="ARBA00023077"/>
    </source>
</evidence>
<evidence type="ECO:0000256" key="9">
    <source>
        <dbReference type="ARBA" id="ARBA00023170"/>
    </source>
</evidence>
<evidence type="ECO:0000256" key="12">
    <source>
        <dbReference type="RuleBase" id="RU003357"/>
    </source>
</evidence>
<feature type="domain" description="TonB-dependent receptor plug" evidence="15">
    <location>
        <begin position="81"/>
        <end position="188"/>
    </location>
</feature>
<comment type="similarity">
    <text evidence="2">Belongs to the TonB-dependent receptor family. Hemoglobin/haptoglobin binding protein subfamily.</text>
</comment>
<evidence type="ECO:0000256" key="1">
    <source>
        <dbReference type="ARBA" id="ARBA00004571"/>
    </source>
</evidence>
<feature type="domain" description="TonB-dependent receptor-like beta-barrel" evidence="14">
    <location>
        <begin position="227"/>
        <end position="626"/>
    </location>
</feature>
<dbReference type="SUPFAM" id="SSF56935">
    <property type="entry name" value="Porins"/>
    <property type="match status" value="1"/>
</dbReference>
<dbReference type="Gene3D" id="2.40.170.20">
    <property type="entry name" value="TonB-dependent receptor, beta-barrel domain"/>
    <property type="match status" value="1"/>
</dbReference>
<dbReference type="Gene3D" id="2.170.130.10">
    <property type="entry name" value="TonB-dependent receptor, plug domain"/>
    <property type="match status" value="1"/>
</dbReference>
<feature type="region of interest" description="Disordered" evidence="13">
    <location>
        <begin position="546"/>
        <end position="567"/>
    </location>
</feature>
<evidence type="ECO:0000256" key="2">
    <source>
        <dbReference type="ARBA" id="ARBA00008143"/>
    </source>
</evidence>
<feature type="compositionally biased region" description="Low complexity" evidence="13">
    <location>
        <begin position="14"/>
        <end position="25"/>
    </location>
</feature>
<evidence type="ECO:0000256" key="10">
    <source>
        <dbReference type="ARBA" id="ARBA00023237"/>
    </source>
</evidence>
<name>A0ABY6BQK4_9GAMM</name>
<dbReference type="PANTHER" id="PTHR30069:SF29">
    <property type="entry name" value="HEMOGLOBIN AND HEMOGLOBIN-HAPTOGLOBIN-BINDING PROTEIN 1-RELATED"/>
    <property type="match status" value="1"/>
</dbReference>
<sequence length="655" mass="72168">MDLRSTQSTWPQGAPTDAAAPAPAARRNRWSGTAMALAYSLAALPAVAEVPDIGDLADLSLEQLGDIEVISVNRRAERLVHAPASVFVITREDVRRSGANSIPEALRLAPTLQVARIRASEYAISARGFNTTTTNKLLVLIDGRTVYTPLYSGVFWDAQDVLLEDIERIEVLSGPGGTLWGSNAVNGVINIVTRAASATQGLLVASAVGTHEDKAALRIGGTLPGNGAYRLYAKYLDRDSSILANGRKTFDAAQNAQVGFRTDWSNGTDDYTVQGDAYSGVADHPVTRDRRIEGANLLARWHRRSDTGAQARLQCYVDRTERLIPGTFAETLDTVDIEFQHALAPNGRHQWSWGAGHRYSRDDVTNSAGLAFIPGEKSLRWTNVFVQDDLALGERMTLSLGAKWERNVYTGTEFLPSMRARWKVADARTLWAAVSRAVRAPSRIDRDFFLPGQPPFVLAGGPEFQSETADVAELGYKAEASQLLSYSLTAFHHRYDDLRSFEPVAPGRYVFGNRQEGTSYGLEGWLRWQPLPRWTLGAGFVELRKDLRQKPGSGDPTGTRSNGNDPEHQWKLRSTIALSPSQDLDLHLHHVGRLPDPSVPSVTALDLRWEWRVHDALAVSLTVQNLTDAQHREFGALATGSFFERSALLNLEWRP</sequence>
<comment type="subcellular location">
    <subcellularLocation>
        <location evidence="1 11">Cell outer membrane</location>
        <topology evidence="1 11">Multi-pass membrane protein</topology>
    </subcellularLocation>
</comment>
<evidence type="ECO:0000313" key="16">
    <source>
        <dbReference type="EMBL" id="UXI70047.1"/>
    </source>
</evidence>
<evidence type="ECO:0000256" key="4">
    <source>
        <dbReference type="ARBA" id="ARBA00022452"/>
    </source>
</evidence>
<dbReference type="Pfam" id="PF00593">
    <property type="entry name" value="TonB_dep_Rec_b-barrel"/>
    <property type="match status" value="1"/>
</dbReference>
<dbReference type="InterPro" id="IPR039426">
    <property type="entry name" value="TonB-dep_rcpt-like"/>
</dbReference>
<feature type="region of interest" description="Disordered" evidence="13">
    <location>
        <begin position="1"/>
        <end position="25"/>
    </location>
</feature>
<evidence type="ECO:0000256" key="3">
    <source>
        <dbReference type="ARBA" id="ARBA00022448"/>
    </source>
</evidence>
<dbReference type="RefSeq" id="WP_261696998.1">
    <property type="nucleotide sequence ID" value="NZ_CP104694.1"/>
</dbReference>
<keyword evidence="5 11" id="KW-0812">Transmembrane</keyword>
<evidence type="ECO:0000259" key="15">
    <source>
        <dbReference type="Pfam" id="PF07715"/>
    </source>
</evidence>
<dbReference type="InterPro" id="IPR012910">
    <property type="entry name" value="Plug_dom"/>
</dbReference>
<dbReference type="PROSITE" id="PS52016">
    <property type="entry name" value="TONB_DEPENDENT_REC_3"/>
    <property type="match status" value="1"/>
</dbReference>
<gene>
    <name evidence="16" type="ORF">N4264_10600</name>
</gene>
<keyword evidence="4 11" id="KW-1134">Transmembrane beta strand</keyword>
<keyword evidence="9 16" id="KW-0675">Receptor</keyword>
<dbReference type="PANTHER" id="PTHR30069">
    <property type="entry name" value="TONB-DEPENDENT OUTER MEMBRANE RECEPTOR"/>
    <property type="match status" value="1"/>
</dbReference>
<keyword evidence="7 12" id="KW-0798">TonB box</keyword>
<keyword evidence="17" id="KW-1185">Reference proteome</keyword>
<evidence type="ECO:0000256" key="13">
    <source>
        <dbReference type="SAM" id="MobiDB-lite"/>
    </source>
</evidence>
<protein>
    <submittedName>
        <fullName evidence="16">TonB-dependent receptor</fullName>
    </submittedName>
</protein>
<keyword evidence="3 11" id="KW-0813">Transport</keyword>
<keyword evidence="8 11" id="KW-0472">Membrane</keyword>
<evidence type="ECO:0000256" key="11">
    <source>
        <dbReference type="PROSITE-ProRule" id="PRU01360"/>
    </source>
</evidence>
<keyword evidence="6" id="KW-0732">Signal</keyword>
<keyword evidence="10 11" id="KW-0998">Cell outer membrane</keyword>
<dbReference type="InterPro" id="IPR000531">
    <property type="entry name" value="Beta-barrel_TonB"/>
</dbReference>
<evidence type="ECO:0000313" key="17">
    <source>
        <dbReference type="Proteomes" id="UP001064632"/>
    </source>
</evidence>
<evidence type="ECO:0000256" key="6">
    <source>
        <dbReference type="ARBA" id="ARBA00022729"/>
    </source>
</evidence>